<feature type="compositionally biased region" description="Basic and acidic residues" evidence="1">
    <location>
        <begin position="347"/>
        <end position="373"/>
    </location>
</feature>
<evidence type="ECO:0000313" key="2">
    <source>
        <dbReference type="EMBL" id="CAD8325407.1"/>
    </source>
</evidence>
<dbReference type="EMBL" id="HBED01047462">
    <property type="protein sequence ID" value="CAD8325407.1"/>
    <property type="molecule type" value="Transcribed_RNA"/>
</dbReference>
<feature type="compositionally biased region" description="Basic residues" evidence="1">
    <location>
        <begin position="138"/>
        <end position="149"/>
    </location>
</feature>
<feature type="compositionally biased region" description="Polar residues" evidence="1">
    <location>
        <begin position="374"/>
        <end position="383"/>
    </location>
</feature>
<accession>A0A7R9WJI7</accession>
<reference evidence="2" key="1">
    <citation type="submission" date="2021-01" db="EMBL/GenBank/DDBJ databases">
        <authorList>
            <person name="Corre E."/>
            <person name="Pelletier E."/>
            <person name="Niang G."/>
            <person name="Scheremetjew M."/>
            <person name="Finn R."/>
            <person name="Kale V."/>
            <person name="Holt S."/>
            <person name="Cochrane G."/>
            <person name="Meng A."/>
            <person name="Brown T."/>
            <person name="Cohen L."/>
        </authorList>
    </citation>
    <scope>NUCLEOTIDE SEQUENCE</scope>
    <source>
        <strain evidence="2">CCMP147</strain>
    </source>
</reference>
<feature type="region of interest" description="Disordered" evidence="1">
    <location>
        <begin position="345"/>
        <end position="401"/>
    </location>
</feature>
<evidence type="ECO:0000256" key="1">
    <source>
        <dbReference type="SAM" id="MobiDB-lite"/>
    </source>
</evidence>
<feature type="region of interest" description="Disordered" evidence="1">
    <location>
        <begin position="229"/>
        <end position="263"/>
    </location>
</feature>
<proteinExistence type="predicted"/>
<feature type="region of interest" description="Disordered" evidence="1">
    <location>
        <begin position="116"/>
        <end position="158"/>
    </location>
</feature>
<name>A0A7R9WJI7_9STRA</name>
<sequence length="419" mass="47303">MLRRAHLLQLHILRIDTMYIGPWQEMRLAQKLARGASSGIDDGESSRKRRPPPIVVVDSAAELPSWESFDRQRPIGFMPPLSDRCQHLQTPPSTTRSACSQVTATVSEWSQSWRSDFSMRSDPHPRPSGNDKNWNRQSFRRRRHRRRRREWGDGVPDLLPRGSLPGAAGGMQCPAHNVVGSVSRDHAGSCSVSGGQFSQKIFSRSDGPWDRSAQGRAMRSFRSDLSSLGRWGVGEEGDTDGSELYSSGRKEGHRRRRRDREKVDRVKRMRELYFGTGGGAHNEMKCQSHVNDQECCVKKDIAKESLQKGPSWVKNPDIALDYHSSGDEDLDVTVQRRLRSLLSWTEPGERPRSQRGREGERSCLSPRTREDMSRGTNPASPDSSLRPHSRPKSQSSAGTSLRIDSLLEWVDNLEVNDAE</sequence>
<organism evidence="2">
    <name type="scientific">Pseudictyota dubia</name>
    <dbReference type="NCBI Taxonomy" id="2749911"/>
    <lineage>
        <taxon>Eukaryota</taxon>
        <taxon>Sar</taxon>
        <taxon>Stramenopiles</taxon>
        <taxon>Ochrophyta</taxon>
        <taxon>Bacillariophyta</taxon>
        <taxon>Mediophyceae</taxon>
        <taxon>Biddulphiophycidae</taxon>
        <taxon>Eupodiscales</taxon>
        <taxon>Odontellaceae</taxon>
        <taxon>Pseudictyota</taxon>
    </lineage>
</organism>
<protein>
    <submittedName>
        <fullName evidence="2">Uncharacterized protein</fullName>
    </submittedName>
</protein>
<gene>
    <name evidence="2" type="ORF">TDUB1175_LOCUS23827</name>
</gene>
<dbReference type="AlphaFoldDB" id="A0A7R9WJI7"/>